<proteinExistence type="predicted"/>
<protein>
    <submittedName>
        <fullName evidence="1">Uncharacterized protein</fullName>
    </submittedName>
</protein>
<sequence>MMQEANQKPSSFLKTHVTSWFTLLLSVLLLACCDCLV</sequence>
<reference evidence="1" key="1">
    <citation type="submission" date="2014-11" db="EMBL/GenBank/DDBJ databases">
        <authorList>
            <person name="Amaro Gonzalez C."/>
        </authorList>
    </citation>
    <scope>NUCLEOTIDE SEQUENCE</scope>
</reference>
<dbReference type="AlphaFoldDB" id="A0A0E9XD33"/>
<dbReference type="EMBL" id="GBXM01008979">
    <property type="protein sequence ID" value="JAH99598.1"/>
    <property type="molecule type" value="Transcribed_RNA"/>
</dbReference>
<accession>A0A0E9XD33</accession>
<evidence type="ECO:0000313" key="1">
    <source>
        <dbReference type="EMBL" id="JAH99598.1"/>
    </source>
</evidence>
<organism evidence="1">
    <name type="scientific">Anguilla anguilla</name>
    <name type="common">European freshwater eel</name>
    <name type="synonym">Muraena anguilla</name>
    <dbReference type="NCBI Taxonomy" id="7936"/>
    <lineage>
        <taxon>Eukaryota</taxon>
        <taxon>Metazoa</taxon>
        <taxon>Chordata</taxon>
        <taxon>Craniata</taxon>
        <taxon>Vertebrata</taxon>
        <taxon>Euteleostomi</taxon>
        <taxon>Actinopterygii</taxon>
        <taxon>Neopterygii</taxon>
        <taxon>Teleostei</taxon>
        <taxon>Anguilliformes</taxon>
        <taxon>Anguillidae</taxon>
        <taxon>Anguilla</taxon>
    </lineage>
</organism>
<reference evidence="1" key="2">
    <citation type="journal article" date="2015" name="Fish Shellfish Immunol.">
        <title>Early steps in the European eel (Anguilla anguilla)-Vibrio vulnificus interaction in the gills: Role of the RtxA13 toxin.</title>
        <authorList>
            <person name="Callol A."/>
            <person name="Pajuelo D."/>
            <person name="Ebbesson L."/>
            <person name="Teles M."/>
            <person name="MacKenzie S."/>
            <person name="Amaro C."/>
        </authorList>
    </citation>
    <scope>NUCLEOTIDE SEQUENCE</scope>
</reference>
<name>A0A0E9XD33_ANGAN</name>